<dbReference type="InterPro" id="IPR024422">
    <property type="entry name" value="Protein_unknown_function_OB"/>
</dbReference>
<dbReference type="Pfam" id="PF12869">
    <property type="entry name" value="tRNA_anti-like"/>
    <property type="match status" value="1"/>
</dbReference>
<evidence type="ECO:0000256" key="1">
    <source>
        <dbReference type="SAM" id="SignalP"/>
    </source>
</evidence>
<feature type="signal peptide" evidence="1">
    <location>
        <begin position="1"/>
        <end position="19"/>
    </location>
</feature>
<reference evidence="2" key="1">
    <citation type="submission" date="2016-08" db="EMBL/GenBank/DDBJ databases">
        <authorList>
            <person name="Seilhamer J.J."/>
        </authorList>
    </citation>
    <scope>NUCLEOTIDE SEQUENCE</scope>
    <source>
        <strain evidence="2">86-1</strain>
    </source>
</reference>
<evidence type="ECO:0000313" key="2">
    <source>
        <dbReference type="EMBL" id="SCM72421.1"/>
    </source>
</evidence>
<organism evidence="2">
    <name type="scientific">uncultured Desulfovibrio sp</name>
    <dbReference type="NCBI Taxonomy" id="167968"/>
    <lineage>
        <taxon>Bacteria</taxon>
        <taxon>Pseudomonadati</taxon>
        <taxon>Thermodesulfobacteriota</taxon>
        <taxon>Desulfovibrionia</taxon>
        <taxon>Desulfovibrionales</taxon>
        <taxon>Desulfovibrionaceae</taxon>
        <taxon>Desulfovibrio</taxon>
        <taxon>environmental samples</taxon>
    </lineage>
</organism>
<dbReference type="RefSeq" id="WP_179980195.1">
    <property type="nucleotide sequence ID" value="NZ_LT608333.1"/>
</dbReference>
<evidence type="ECO:0008006" key="3">
    <source>
        <dbReference type="Google" id="ProtNLM"/>
    </source>
</evidence>
<gene>
    <name evidence="2" type="ORF">KL86DES1_20601</name>
</gene>
<feature type="chain" id="PRO_5012194362" description="Lipoprotein" evidence="1">
    <location>
        <begin position="20"/>
        <end position="160"/>
    </location>
</feature>
<accession>A0A212L4F1</accession>
<sequence>MRIIFLLLLCLVGFQGACANKTQPMTDQQAEAVNALMDSPQLNTLPKNIENMPEFAPQTLCNAFENSRKQADALYGDKWIKVRGRVAYGPVDMGVPGVNSYYLGLGEGSKKVACIFFGKRQREQLKQLIMWQTVVVIGVYATEEKYVPKLIGCTILSVEK</sequence>
<proteinExistence type="predicted"/>
<dbReference type="AlphaFoldDB" id="A0A212L4F1"/>
<name>A0A212L4F1_9BACT</name>
<keyword evidence="1" id="KW-0732">Signal</keyword>
<dbReference type="EMBL" id="FMJC01000002">
    <property type="protein sequence ID" value="SCM72421.1"/>
    <property type="molecule type" value="Genomic_DNA"/>
</dbReference>
<protein>
    <recommendedName>
        <fullName evidence="3">Lipoprotein</fullName>
    </recommendedName>
</protein>